<name>A0A919VJU2_9ACTN</name>
<keyword evidence="2" id="KW-1185">Reference proteome</keyword>
<organism evidence="1 2">
    <name type="scientific">Actinoplanes auranticolor</name>
    <dbReference type="NCBI Taxonomy" id="47988"/>
    <lineage>
        <taxon>Bacteria</taxon>
        <taxon>Bacillati</taxon>
        <taxon>Actinomycetota</taxon>
        <taxon>Actinomycetes</taxon>
        <taxon>Micromonosporales</taxon>
        <taxon>Micromonosporaceae</taxon>
        <taxon>Actinoplanes</taxon>
    </lineage>
</organism>
<sequence length="95" mass="10048">MAEISRRVPEIDVAVLFAGAARVPAKFRGRPLTMDSRRTAAAAAVLGAGIVIPAHYDGWTHFSEGAPDLVTAFDEAGLAALLHLREHGDCVSLQP</sequence>
<accession>A0A919VJU2</accession>
<dbReference type="Proteomes" id="UP000681340">
    <property type="component" value="Unassembled WGS sequence"/>
</dbReference>
<comment type="caution">
    <text evidence="1">The sequence shown here is derived from an EMBL/GenBank/DDBJ whole genome shotgun (WGS) entry which is preliminary data.</text>
</comment>
<dbReference type="Gene3D" id="3.60.15.10">
    <property type="entry name" value="Ribonuclease Z/Hydroxyacylglutathione hydrolase-like"/>
    <property type="match status" value="1"/>
</dbReference>
<dbReference type="AlphaFoldDB" id="A0A919VJU2"/>
<reference evidence="1" key="1">
    <citation type="submission" date="2021-03" db="EMBL/GenBank/DDBJ databases">
        <title>Whole genome shotgun sequence of Actinoplanes auranticolor NBRC 12245.</title>
        <authorList>
            <person name="Komaki H."/>
            <person name="Tamura T."/>
        </authorList>
    </citation>
    <scope>NUCLEOTIDE SEQUENCE</scope>
    <source>
        <strain evidence="1">NBRC 12245</strain>
    </source>
</reference>
<gene>
    <name evidence="1" type="ORF">Aau02nite_19700</name>
</gene>
<dbReference type="EMBL" id="BOQL01000018">
    <property type="protein sequence ID" value="GIM65780.1"/>
    <property type="molecule type" value="Genomic_DNA"/>
</dbReference>
<dbReference type="InterPro" id="IPR036866">
    <property type="entry name" value="RibonucZ/Hydroxyglut_hydro"/>
</dbReference>
<evidence type="ECO:0000313" key="1">
    <source>
        <dbReference type="EMBL" id="GIM65780.1"/>
    </source>
</evidence>
<proteinExistence type="predicted"/>
<protein>
    <submittedName>
        <fullName evidence="1">Uncharacterized protein</fullName>
    </submittedName>
</protein>
<evidence type="ECO:0000313" key="2">
    <source>
        <dbReference type="Proteomes" id="UP000681340"/>
    </source>
</evidence>
<dbReference type="RefSeq" id="WP_212988030.1">
    <property type="nucleotide sequence ID" value="NZ_BAABEA010000009.1"/>
</dbReference>